<reference evidence="1" key="1">
    <citation type="submission" date="2015-06" db="EMBL/GenBank/DDBJ databases">
        <authorList>
            <person name="Nguyen H."/>
        </authorList>
    </citation>
    <scope>NUCLEOTIDE SEQUENCE</scope>
    <source>
        <strain evidence="1">DAOM 180753</strain>
    </source>
</reference>
<evidence type="ECO:0000313" key="2">
    <source>
        <dbReference type="Proteomes" id="UP001227192"/>
    </source>
</evidence>
<accession>A0AAI9TNH8</accession>
<dbReference type="EMBL" id="LACB01000054">
    <property type="protein sequence ID" value="KAJ9490540.1"/>
    <property type="molecule type" value="Genomic_DNA"/>
</dbReference>
<comment type="caution">
    <text evidence="1">The sequence shown here is derived from an EMBL/GenBank/DDBJ whole genome shotgun (WGS) entry which is preliminary data.</text>
</comment>
<proteinExistence type="predicted"/>
<evidence type="ECO:0000313" key="1">
    <source>
        <dbReference type="EMBL" id="KAJ9490540.1"/>
    </source>
</evidence>
<dbReference type="AlphaFoldDB" id="A0AAI9TNH8"/>
<reference evidence="1" key="2">
    <citation type="journal article" date="2016" name="Fungal Biol.">
        <title>Ochratoxin A production by Penicillium thymicola.</title>
        <authorList>
            <person name="Nguyen H.D.T."/>
            <person name="McMullin D.R."/>
            <person name="Ponomareva E."/>
            <person name="Riley R."/>
            <person name="Pomraning K.R."/>
            <person name="Baker S.E."/>
            <person name="Seifert K.A."/>
        </authorList>
    </citation>
    <scope>NUCLEOTIDE SEQUENCE</scope>
    <source>
        <strain evidence="1">DAOM 180753</strain>
    </source>
</reference>
<sequence>MSTWWTSKCMVQCKLDRLLKKLATERLRNLTPPRTWNHGLVMNPHEANLVVEKVVVACDMVAKKSIGCGGLLCSSRNVDRVSWRMERCVEGEALVIVAFVGVCRGGLAGDVDGNSGVDGDDGEVYMVDVVQCELDRLLKKLTTERLRNLTEDIEISYNKLNT</sequence>
<organism evidence="1 2">
    <name type="scientific">Penicillium thymicola</name>
    <dbReference type="NCBI Taxonomy" id="293382"/>
    <lineage>
        <taxon>Eukaryota</taxon>
        <taxon>Fungi</taxon>
        <taxon>Dikarya</taxon>
        <taxon>Ascomycota</taxon>
        <taxon>Pezizomycotina</taxon>
        <taxon>Eurotiomycetes</taxon>
        <taxon>Eurotiomycetidae</taxon>
        <taxon>Eurotiales</taxon>
        <taxon>Aspergillaceae</taxon>
        <taxon>Penicillium</taxon>
    </lineage>
</organism>
<keyword evidence="2" id="KW-1185">Reference proteome</keyword>
<name>A0AAI9TNH8_PENTH</name>
<protein>
    <submittedName>
        <fullName evidence="1">Uncharacterized protein</fullName>
    </submittedName>
</protein>
<dbReference type="Proteomes" id="UP001227192">
    <property type="component" value="Unassembled WGS sequence"/>
</dbReference>
<gene>
    <name evidence="1" type="ORF">VN97_g2728</name>
</gene>